<proteinExistence type="predicted"/>
<organism evidence="3 4">
    <name type="scientific">Glonium stellatum</name>
    <dbReference type="NCBI Taxonomy" id="574774"/>
    <lineage>
        <taxon>Eukaryota</taxon>
        <taxon>Fungi</taxon>
        <taxon>Dikarya</taxon>
        <taxon>Ascomycota</taxon>
        <taxon>Pezizomycotina</taxon>
        <taxon>Dothideomycetes</taxon>
        <taxon>Pleosporomycetidae</taxon>
        <taxon>Gloniales</taxon>
        <taxon>Gloniaceae</taxon>
        <taxon>Glonium</taxon>
    </lineage>
</organism>
<evidence type="ECO:0000259" key="2">
    <source>
        <dbReference type="Pfam" id="PF00551"/>
    </source>
</evidence>
<accession>A0A8E2JZG4</accession>
<gene>
    <name evidence="3" type="ORF">AOQ84DRAFT_191165</name>
</gene>
<dbReference type="EMBL" id="KV748515">
    <property type="protein sequence ID" value="OCL14869.1"/>
    <property type="molecule type" value="Genomic_DNA"/>
</dbReference>
<keyword evidence="4" id="KW-1185">Reference proteome</keyword>
<dbReference type="PANTHER" id="PTHR11138:SF5">
    <property type="entry name" value="METHIONYL-TRNA FORMYLTRANSFERASE, MITOCHONDRIAL"/>
    <property type="match status" value="1"/>
</dbReference>
<name>A0A8E2JZG4_9PEZI</name>
<dbReference type="InterPro" id="IPR041711">
    <property type="entry name" value="Met-tRNA-FMT_N"/>
</dbReference>
<reference evidence="3 4" key="1">
    <citation type="journal article" date="2016" name="Nat. Commun.">
        <title>Ectomycorrhizal ecology is imprinted in the genome of the dominant symbiotic fungus Cenococcum geophilum.</title>
        <authorList>
            <consortium name="DOE Joint Genome Institute"/>
            <person name="Peter M."/>
            <person name="Kohler A."/>
            <person name="Ohm R.A."/>
            <person name="Kuo A."/>
            <person name="Krutzmann J."/>
            <person name="Morin E."/>
            <person name="Arend M."/>
            <person name="Barry K.W."/>
            <person name="Binder M."/>
            <person name="Choi C."/>
            <person name="Clum A."/>
            <person name="Copeland A."/>
            <person name="Grisel N."/>
            <person name="Haridas S."/>
            <person name="Kipfer T."/>
            <person name="LaButti K."/>
            <person name="Lindquist E."/>
            <person name="Lipzen A."/>
            <person name="Maire R."/>
            <person name="Meier B."/>
            <person name="Mihaltcheva S."/>
            <person name="Molinier V."/>
            <person name="Murat C."/>
            <person name="Poggeler S."/>
            <person name="Quandt C.A."/>
            <person name="Sperisen C."/>
            <person name="Tritt A."/>
            <person name="Tisserant E."/>
            <person name="Crous P.W."/>
            <person name="Henrissat B."/>
            <person name="Nehls U."/>
            <person name="Egli S."/>
            <person name="Spatafora J.W."/>
            <person name="Grigoriev I.V."/>
            <person name="Martin F.M."/>
        </authorList>
    </citation>
    <scope>NUCLEOTIDE SEQUENCE [LARGE SCALE GENOMIC DNA]</scope>
    <source>
        <strain evidence="3 4">CBS 207.34</strain>
    </source>
</reference>
<dbReference type="GO" id="GO:0004479">
    <property type="term" value="F:methionyl-tRNA formyltransferase activity"/>
    <property type="evidence" value="ECO:0007669"/>
    <property type="project" value="UniProtKB-EC"/>
</dbReference>
<dbReference type="SUPFAM" id="SSF53328">
    <property type="entry name" value="Formyltransferase"/>
    <property type="match status" value="1"/>
</dbReference>
<evidence type="ECO:0000313" key="3">
    <source>
        <dbReference type="EMBL" id="OCL14869.1"/>
    </source>
</evidence>
<dbReference type="Pfam" id="PF00551">
    <property type="entry name" value="Formyl_trans_N"/>
    <property type="match status" value="1"/>
</dbReference>
<dbReference type="InterPro" id="IPR036477">
    <property type="entry name" value="Formyl_transf_N_sf"/>
</dbReference>
<dbReference type="AlphaFoldDB" id="A0A8E2JZG4"/>
<dbReference type="CDD" id="cd08646">
    <property type="entry name" value="FMT_core_Met-tRNA-FMT_N"/>
    <property type="match status" value="1"/>
</dbReference>
<dbReference type="Proteomes" id="UP000250140">
    <property type="component" value="Unassembled WGS sequence"/>
</dbReference>
<dbReference type="Gene3D" id="3.40.50.12230">
    <property type="match status" value="1"/>
</dbReference>
<dbReference type="EC" id="2.1.2.9" evidence="1"/>
<sequence length="384" mass="43168">MKLLWRLRLPVHLSNAFGTPFHGCRYSSTKTSNPLRILFCGSDEFSIASLRAVHDEHLRNPDAIASIDVVHRPGKRTGRGLKLVREVPIKRVAEELKLNTHEIDTFTGWKPPVHQNEPINLIVAVSFGLFVPPRILNGAEYGGLNIHPSLLPDLRGPAPIRHTLLLRRQKTGVTLQTLHPKHFDQGMVLAQTPYPGLEIPNRDTCTPAQLLNFVAPLGGQMLVEALRNRVFVHPLKNVGWYGKNTPEPELKNAPKIQKEDSRINWDTWTADEILLRNRVLGDLWDDITWRKSISDESIDHTSLPSKRTIFHEFESPQSTHIGKPSKTGNSFFYVVTHENPPKTLRVTSCTIEGGKKGAGNSEILSNLRKSTEGSAATHLRRIEM</sequence>
<protein>
    <recommendedName>
        <fullName evidence="1">methionyl-tRNA formyltransferase</fullName>
        <ecNumber evidence="1">2.1.2.9</ecNumber>
    </recommendedName>
</protein>
<evidence type="ECO:0000313" key="4">
    <source>
        <dbReference type="Proteomes" id="UP000250140"/>
    </source>
</evidence>
<evidence type="ECO:0000256" key="1">
    <source>
        <dbReference type="ARBA" id="ARBA00012261"/>
    </source>
</evidence>
<dbReference type="OrthoDB" id="10268103at2759"/>
<dbReference type="PANTHER" id="PTHR11138">
    <property type="entry name" value="METHIONYL-TRNA FORMYLTRANSFERASE"/>
    <property type="match status" value="1"/>
</dbReference>
<keyword evidence="3" id="KW-0808">Transferase</keyword>
<dbReference type="GO" id="GO:0005739">
    <property type="term" value="C:mitochondrion"/>
    <property type="evidence" value="ECO:0007669"/>
    <property type="project" value="TreeGrafter"/>
</dbReference>
<feature type="domain" description="Formyl transferase N-terminal" evidence="2">
    <location>
        <begin position="36"/>
        <end position="195"/>
    </location>
</feature>
<dbReference type="InterPro" id="IPR002376">
    <property type="entry name" value="Formyl_transf_N"/>
</dbReference>